<evidence type="ECO:0000256" key="1">
    <source>
        <dbReference type="SAM" id="MobiDB-lite"/>
    </source>
</evidence>
<sequence length="524" mass="59610">KVKNHFYLLCALSYCCQFPKICVTLDSRKSKECCPIPKGLTSPCGSDGNRGTCQEVMIREWNFTYSHYKPFQEKQRHDWPNALYHKTCKCQSKFAGYDCSKCEFGYYGKSCTQKKILTRKNFAKLSAEKKDRYMRYINMSKYFESDYVVTSTPYEEINRTVQAGEDPASLFHNFTNYDLFVWMHYYAARDIIHPKQNKTYAAIDFAHDGQGFPIRGSDCTCLLGREPCSKFPVMTILLFLSGIGHQIKMNLLGVTQQEDGVVKGKYFNDWYVICTAKQTNDLLALCNPTLKQPGLERSTKKEKDDKARTRGYTMTIPGKDEVQFFLRFETFDLRPYSKESSCNFKTFSEATPVPKLDIVCPTSTPCTTRFISSSGAPWKMSTQHPMIQSFLSIILSWIVFMKSGSASTTKTHPFFLSWTHPLATTSTTSLYRCSLCTPISRCSRSLLSLVMNMSMLTKMWSFSGSEGRKSSCGKSSDDEEPVEPIDMGQCQAPFPVTVPSTVPALQICTWLMMSSLAWELLLGD</sequence>
<dbReference type="Gene3D" id="1.10.1280.10">
    <property type="entry name" value="Di-copper center containing domain from catechol oxidase"/>
    <property type="match status" value="1"/>
</dbReference>
<comment type="caution">
    <text evidence="2">The sequence shown here is derived from an EMBL/GenBank/DDBJ whole genome shotgun (WGS) entry which is preliminary data.</text>
</comment>
<evidence type="ECO:0000313" key="3">
    <source>
        <dbReference type="Proteomes" id="UP001249851"/>
    </source>
</evidence>
<dbReference type="AlphaFoldDB" id="A0AAD9PR86"/>
<feature type="non-terminal residue" evidence="2">
    <location>
        <position position="524"/>
    </location>
</feature>
<feature type="region of interest" description="Disordered" evidence="1">
    <location>
        <begin position="463"/>
        <end position="484"/>
    </location>
</feature>
<keyword evidence="3" id="KW-1185">Reference proteome</keyword>
<dbReference type="InterPro" id="IPR008922">
    <property type="entry name" value="Di-copper_centre_dom_sf"/>
</dbReference>
<organism evidence="2 3">
    <name type="scientific">Acropora cervicornis</name>
    <name type="common">Staghorn coral</name>
    <dbReference type="NCBI Taxonomy" id="6130"/>
    <lineage>
        <taxon>Eukaryota</taxon>
        <taxon>Metazoa</taxon>
        <taxon>Cnidaria</taxon>
        <taxon>Anthozoa</taxon>
        <taxon>Hexacorallia</taxon>
        <taxon>Scleractinia</taxon>
        <taxon>Astrocoeniina</taxon>
        <taxon>Acroporidae</taxon>
        <taxon>Acropora</taxon>
    </lineage>
</organism>
<protein>
    <submittedName>
        <fullName evidence="2">Tyrosinase</fullName>
    </submittedName>
</protein>
<gene>
    <name evidence="2" type="ORF">P5673_032437</name>
</gene>
<reference evidence="2" key="2">
    <citation type="journal article" date="2023" name="Science">
        <title>Genomic signatures of disease resistance in endangered staghorn corals.</title>
        <authorList>
            <person name="Vollmer S.V."/>
            <person name="Selwyn J.D."/>
            <person name="Despard B.A."/>
            <person name="Roesel C.L."/>
        </authorList>
    </citation>
    <scope>NUCLEOTIDE SEQUENCE</scope>
    <source>
        <strain evidence="2">K2</strain>
    </source>
</reference>
<accession>A0AAD9PR86</accession>
<name>A0AAD9PR86_ACRCE</name>
<dbReference type="SUPFAM" id="SSF48056">
    <property type="entry name" value="Di-copper centre-containing domain"/>
    <property type="match status" value="1"/>
</dbReference>
<evidence type="ECO:0000313" key="2">
    <source>
        <dbReference type="EMBL" id="KAK2547567.1"/>
    </source>
</evidence>
<reference evidence="2" key="1">
    <citation type="journal article" date="2023" name="G3 (Bethesda)">
        <title>Whole genome assembly and annotation of the endangered Caribbean coral Acropora cervicornis.</title>
        <authorList>
            <person name="Selwyn J.D."/>
            <person name="Vollmer S.V."/>
        </authorList>
    </citation>
    <scope>NUCLEOTIDE SEQUENCE</scope>
    <source>
        <strain evidence="2">K2</strain>
    </source>
</reference>
<proteinExistence type="predicted"/>
<dbReference type="Proteomes" id="UP001249851">
    <property type="component" value="Unassembled WGS sequence"/>
</dbReference>
<dbReference type="EMBL" id="JARQWQ010000178">
    <property type="protein sequence ID" value="KAK2547567.1"/>
    <property type="molecule type" value="Genomic_DNA"/>
</dbReference>